<dbReference type="STRING" id="77586.A0A0D9VR07"/>
<dbReference type="AlphaFoldDB" id="A0A0D9VR07"/>
<reference evidence="5" key="2">
    <citation type="submission" date="2013-12" db="EMBL/GenBank/DDBJ databases">
        <authorList>
            <person name="Yu Y."/>
            <person name="Lee S."/>
            <person name="de Baynast K."/>
            <person name="Wissotski M."/>
            <person name="Liu L."/>
            <person name="Talag J."/>
            <person name="Goicoechea J."/>
            <person name="Angelova A."/>
            <person name="Jetty R."/>
            <person name="Kudrna D."/>
            <person name="Golser W."/>
            <person name="Rivera L."/>
            <person name="Zhang J."/>
            <person name="Wing R."/>
        </authorList>
    </citation>
    <scope>NUCLEOTIDE SEQUENCE</scope>
</reference>
<evidence type="ECO:0000313" key="5">
    <source>
        <dbReference type="Proteomes" id="UP000032180"/>
    </source>
</evidence>
<feature type="repeat" description="TPR" evidence="1">
    <location>
        <begin position="397"/>
        <end position="430"/>
    </location>
</feature>
<dbReference type="HOGENOM" id="CLU_032264_0_0_1"/>
<name>A0A0D9VR07_9ORYZ</name>
<dbReference type="Gene3D" id="1.25.40.10">
    <property type="entry name" value="Tetratricopeptide repeat domain"/>
    <property type="match status" value="1"/>
</dbReference>
<dbReference type="eggNOG" id="ENOG502QSG4">
    <property type="taxonomic scope" value="Eukaryota"/>
</dbReference>
<feature type="compositionally biased region" description="Polar residues" evidence="2">
    <location>
        <begin position="1"/>
        <end position="10"/>
    </location>
</feature>
<dbReference type="Proteomes" id="UP000032180">
    <property type="component" value="Chromosome 3"/>
</dbReference>
<keyword evidence="1" id="KW-0802">TPR repeat</keyword>
<evidence type="ECO:0000259" key="3">
    <source>
        <dbReference type="Pfam" id="PF26524"/>
    </source>
</evidence>
<organism evidence="4 5">
    <name type="scientific">Leersia perrieri</name>
    <dbReference type="NCBI Taxonomy" id="77586"/>
    <lineage>
        <taxon>Eukaryota</taxon>
        <taxon>Viridiplantae</taxon>
        <taxon>Streptophyta</taxon>
        <taxon>Embryophyta</taxon>
        <taxon>Tracheophyta</taxon>
        <taxon>Spermatophyta</taxon>
        <taxon>Magnoliopsida</taxon>
        <taxon>Liliopsida</taxon>
        <taxon>Poales</taxon>
        <taxon>Poaceae</taxon>
        <taxon>BOP clade</taxon>
        <taxon>Oryzoideae</taxon>
        <taxon>Oryzeae</taxon>
        <taxon>Oryzinae</taxon>
        <taxon>Leersia</taxon>
    </lineage>
</organism>
<dbReference type="InterPro" id="IPR019734">
    <property type="entry name" value="TPR_rpt"/>
</dbReference>
<evidence type="ECO:0000256" key="1">
    <source>
        <dbReference type="PROSITE-ProRule" id="PRU00339"/>
    </source>
</evidence>
<dbReference type="PROSITE" id="PS50005">
    <property type="entry name" value="TPR"/>
    <property type="match status" value="1"/>
</dbReference>
<sequence length="636" mass="69658">MEMNTRSLQQSGSSKSKGKIMAKIDEEEEEEEEESLSSSCGCFSCAINEPDARLRRASLAAFFRDLPYCDYDDAAAGEVVGAVWRAAMAAPDDPELPSLGAIRCLSLLLARALADDDGGRWRRRGGENACVPYYAAHAIGYDATFPSVSRHAAEAIPLAARAASSCVADVYATFISLSPSKRPKYQRNLLLAAAAGVGHGGGEERKAEEWASQLQCWSLYLLSCLASRDVSSHATICQDAKFLGELCQMWGGLANGDSPAGVGLLRILCRSKTGRAAIAGCRDALSGLCDLARSSDDWQYMAIDCLLLLLNDRDTWHAVADATAAKLVDLADLRHLGPRRRVGNAITSALLAHDDDDEILNTEAKEAIARLREEKVERKGEEDAMDRDELLERRRVAKEKKRQGNDMFWHGEVEKAIELYTEALRLCPMRRRRERLVLHSNRAQCHLARRDAGAAASDATRALSLASRGSAHARSLWRRAQAYDMMGMARESLLDCLAFAGAWLNRPKDAAARGGNTAPKLPYCVARMIGKQMSLTGLFAAVAKKNGGNKVVDGDDCMPHYSDGDDDGGNGNIDDGEEDDVDRDESEEEEFAENELKLCRSGKGLPIITGNAWRRLVRRKKKTSEMLCHDHPSLIH</sequence>
<dbReference type="SUPFAM" id="SSF48452">
    <property type="entry name" value="TPR-like"/>
    <property type="match status" value="1"/>
</dbReference>
<feature type="compositionally biased region" description="Acidic residues" evidence="2">
    <location>
        <begin position="25"/>
        <end position="34"/>
    </location>
</feature>
<dbReference type="Pfam" id="PF26524">
    <property type="entry name" value="ARM_7"/>
    <property type="match status" value="2"/>
</dbReference>
<dbReference type="InterPro" id="IPR011990">
    <property type="entry name" value="TPR-like_helical_dom_sf"/>
</dbReference>
<reference evidence="4" key="3">
    <citation type="submission" date="2015-04" db="UniProtKB">
        <authorList>
            <consortium name="EnsemblPlants"/>
        </authorList>
    </citation>
    <scope>IDENTIFICATION</scope>
</reference>
<feature type="compositionally biased region" description="Acidic residues" evidence="2">
    <location>
        <begin position="564"/>
        <end position="593"/>
    </location>
</feature>
<dbReference type="PANTHER" id="PTHR46578:SF1">
    <property type="entry name" value="ARM-REPEAT_TETRATRICOPEPTIDE REPEAT (TPR)-LIKE PROTEIN"/>
    <property type="match status" value="1"/>
</dbReference>
<keyword evidence="5" id="KW-1185">Reference proteome</keyword>
<dbReference type="PANTHER" id="PTHR46578">
    <property type="entry name" value="ARM-REPEAT/TETRATRICOPEPTIDE REPEAT (TPR)-LIKE PROTEIN"/>
    <property type="match status" value="1"/>
</dbReference>
<evidence type="ECO:0000313" key="4">
    <source>
        <dbReference type="EnsemblPlants" id="LPERR03G07040.1"/>
    </source>
</evidence>
<feature type="domain" description="ARM repeat N-terminal plant" evidence="3">
    <location>
        <begin position="37"/>
        <end position="140"/>
    </location>
</feature>
<feature type="region of interest" description="Disordered" evidence="2">
    <location>
        <begin position="553"/>
        <end position="594"/>
    </location>
</feature>
<dbReference type="EnsemblPlants" id="LPERR03G07040.1">
    <property type="protein sequence ID" value="LPERR03G07040.1"/>
    <property type="gene ID" value="LPERR03G07040"/>
</dbReference>
<feature type="domain" description="ARM repeat N-terminal plant" evidence="3">
    <location>
        <begin position="141"/>
        <end position="238"/>
    </location>
</feature>
<feature type="region of interest" description="Disordered" evidence="2">
    <location>
        <begin position="1"/>
        <end position="34"/>
    </location>
</feature>
<proteinExistence type="predicted"/>
<protein>
    <recommendedName>
        <fullName evidence="3">ARM repeat N-terminal plant domain-containing protein</fullName>
    </recommendedName>
</protein>
<evidence type="ECO:0000256" key="2">
    <source>
        <dbReference type="SAM" id="MobiDB-lite"/>
    </source>
</evidence>
<dbReference type="InterPro" id="IPR058868">
    <property type="entry name" value="ARM_7"/>
</dbReference>
<reference evidence="4 5" key="1">
    <citation type="submission" date="2012-08" db="EMBL/GenBank/DDBJ databases">
        <title>Oryza genome evolution.</title>
        <authorList>
            <person name="Wing R.A."/>
        </authorList>
    </citation>
    <scope>NUCLEOTIDE SEQUENCE</scope>
</reference>
<accession>A0A0D9VR07</accession>
<dbReference type="Gramene" id="LPERR03G07040.1">
    <property type="protein sequence ID" value="LPERR03G07040.1"/>
    <property type="gene ID" value="LPERR03G07040"/>
</dbReference>